<dbReference type="SMART" id="SM00256">
    <property type="entry name" value="FBOX"/>
    <property type="match status" value="1"/>
</dbReference>
<evidence type="ECO:0000313" key="3">
    <source>
        <dbReference type="Proteomes" id="UP000022910"/>
    </source>
</evidence>
<evidence type="ECO:0000313" key="2">
    <source>
        <dbReference type="EMBL" id="EXX56949.1"/>
    </source>
</evidence>
<dbReference type="PROSITE" id="PS50181">
    <property type="entry name" value="FBOX"/>
    <property type="match status" value="1"/>
</dbReference>
<proteinExistence type="predicted"/>
<dbReference type="Gene3D" id="1.20.1280.50">
    <property type="match status" value="1"/>
</dbReference>
<dbReference type="OrthoDB" id="2322499at2759"/>
<dbReference type="SUPFAM" id="SSF81383">
    <property type="entry name" value="F-box domain"/>
    <property type="match status" value="1"/>
</dbReference>
<evidence type="ECO:0000259" key="1">
    <source>
        <dbReference type="PROSITE" id="PS50181"/>
    </source>
</evidence>
<name>A0A015JPM0_RHIIW</name>
<feature type="domain" description="F-box" evidence="1">
    <location>
        <begin position="9"/>
        <end position="61"/>
    </location>
</feature>
<comment type="caution">
    <text evidence="2">The sequence shown here is derived from an EMBL/GenBank/DDBJ whole genome shotgun (WGS) entry which is preliminary data.</text>
</comment>
<protein>
    <recommendedName>
        <fullName evidence="1">F-box domain-containing protein</fullName>
    </recommendedName>
</protein>
<dbReference type="AlphaFoldDB" id="A0A015JPM0"/>
<dbReference type="InterPro" id="IPR001810">
    <property type="entry name" value="F-box_dom"/>
</dbReference>
<dbReference type="Pfam" id="PF12937">
    <property type="entry name" value="F-box-like"/>
    <property type="match status" value="1"/>
</dbReference>
<sequence length="205" mass="24197">MKYNTLRLKSNILLLPNELLAEICENLSPQDLYSLSSVCKELRHFLWSDKSIITQQVWRISRNKFYPNLKSIPLVGMSEQQYVWFTVLAKQCQFCKESNKNLLKRYWEFQIICCDECLNKRIESRQTLVTKYNVPEDVLSTCLSLGNRGYLLSHIKSAQMEYSKAIDKDSWVTHKQMEIINQKCIIISILFDEFRSDYKPMTTIS</sequence>
<accession>A0A015JPM0</accession>
<reference evidence="2 3" key="1">
    <citation type="submission" date="2014-02" db="EMBL/GenBank/DDBJ databases">
        <title>Single nucleus genome sequencing reveals high similarity among nuclei of an endomycorrhizal fungus.</title>
        <authorList>
            <person name="Lin K."/>
            <person name="Geurts R."/>
            <person name="Zhang Z."/>
            <person name="Limpens E."/>
            <person name="Saunders D.G."/>
            <person name="Mu D."/>
            <person name="Pang E."/>
            <person name="Cao H."/>
            <person name="Cha H."/>
            <person name="Lin T."/>
            <person name="Zhou Q."/>
            <person name="Shang Y."/>
            <person name="Li Y."/>
            <person name="Ivanov S."/>
            <person name="Sharma T."/>
            <person name="Velzen R.V."/>
            <person name="Ruijter N.D."/>
            <person name="Aanen D.K."/>
            <person name="Win J."/>
            <person name="Kamoun S."/>
            <person name="Bisseling T."/>
            <person name="Huang S."/>
        </authorList>
    </citation>
    <scope>NUCLEOTIDE SEQUENCE [LARGE SCALE GENOMIC DNA]</scope>
    <source>
        <strain evidence="3">DAOM197198w</strain>
    </source>
</reference>
<dbReference type="EMBL" id="JEMT01027478">
    <property type="protein sequence ID" value="EXX56949.1"/>
    <property type="molecule type" value="Genomic_DNA"/>
</dbReference>
<dbReference type="CDD" id="cd09917">
    <property type="entry name" value="F-box_SF"/>
    <property type="match status" value="1"/>
</dbReference>
<dbReference type="InterPro" id="IPR036047">
    <property type="entry name" value="F-box-like_dom_sf"/>
</dbReference>
<dbReference type="HOGENOM" id="CLU_091793_0_0_1"/>
<dbReference type="Proteomes" id="UP000022910">
    <property type="component" value="Unassembled WGS sequence"/>
</dbReference>
<gene>
    <name evidence="2" type="ORF">RirG_211620</name>
</gene>
<keyword evidence="3" id="KW-1185">Reference proteome</keyword>
<dbReference type="SMR" id="A0A015JPM0"/>
<organism evidence="2 3">
    <name type="scientific">Rhizophagus irregularis (strain DAOM 197198w)</name>
    <name type="common">Glomus intraradices</name>
    <dbReference type="NCBI Taxonomy" id="1432141"/>
    <lineage>
        <taxon>Eukaryota</taxon>
        <taxon>Fungi</taxon>
        <taxon>Fungi incertae sedis</taxon>
        <taxon>Mucoromycota</taxon>
        <taxon>Glomeromycotina</taxon>
        <taxon>Glomeromycetes</taxon>
        <taxon>Glomerales</taxon>
        <taxon>Glomeraceae</taxon>
        <taxon>Rhizophagus</taxon>
    </lineage>
</organism>